<evidence type="ECO:0000313" key="3">
    <source>
        <dbReference type="EMBL" id="MBB3928948.1"/>
    </source>
</evidence>
<evidence type="ECO:0000313" key="4">
    <source>
        <dbReference type="Proteomes" id="UP000571950"/>
    </source>
</evidence>
<evidence type="ECO:0000256" key="1">
    <source>
        <dbReference type="SAM" id="MobiDB-lite"/>
    </source>
</evidence>
<comment type="caution">
    <text evidence="3">The sequence shown here is derived from an EMBL/GenBank/DDBJ whole genome shotgun (WGS) entry which is preliminary data.</text>
</comment>
<dbReference type="RefSeq" id="WP_188074072.1">
    <property type="nucleotide sequence ID" value="NZ_BSPS01000174.1"/>
</dbReference>
<protein>
    <recommendedName>
        <fullName evidence="5">Porin</fullName>
    </recommendedName>
</protein>
<dbReference type="EMBL" id="JACIDT010000052">
    <property type="protein sequence ID" value="MBB3928948.1"/>
    <property type="molecule type" value="Genomic_DNA"/>
</dbReference>
<proteinExistence type="predicted"/>
<dbReference type="Proteomes" id="UP000571950">
    <property type="component" value="Unassembled WGS sequence"/>
</dbReference>
<feature type="region of interest" description="Disordered" evidence="1">
    <location>
        <begin position="82"/>
        <end position="122"/>
    </location>
</feature>
<keyword evidence="4" id="KW-1185">Reference proteome</keyword>
<evidence type="ECO:0000256" key="2">
    <source>
        <dbReference type="SAM" id="SignalP"/>
    </source>
</evidence>
<sequence>MKKNGALFGGLGSSLIAMGMVLSAAPAHAQQQPAPVQGSASDVNALRDELAQARALLAEQNRQIAEQKQRLDLLEQRLSSLAAASAAPPPPPPPPGAGGASVAGGSPIQVGQPPADSDRAPTVAVLDQQGSVVTRKGQLIAELGLDYVRADRNRTVFRGVGAAGVILIGAFDINESRQDILTASGSLRYGLSNRFEIGVRAPFTYRSDKLITVVRRQRQWHRFEVVN</sequence>
<keyword evidence="2" id="KW-0732">Signal</keyword>
<feature type="chain" id="PRO_5031484395" description="Porin" evidence="2">
    <location>
        <begin position="30"/>
        <end position="227"/>
    </location>
</feature>
<reference evidence="3 4" key="1">
    <citation type="submission" date="2020-08" db="EMBL/GenBank/DDBJ databases">
        <title>Genomic Encyclopedia of Type Strains, Phase IV (KMG-IV): sequencing the most valuable type-strain genomes for metagenomic binning, comparative biology and taxonomic classification.</title>
        <authorList>
            <person name="Goeker M."/>
        </authorList>
    </citation>
    <scope>NUCLEOTIDE SEQUENCE [LARGE SCALE GENOMIC DNA]</scope>
    <source>
        <strain evidence="3 4">DSM 26189</strain>
    </source>
</reference>
<gene>
    <name evidence="3" type="ORF">GGR43_004699</name>
</gene>
<dbReference type="AlphaFoldDB" id="A0A7W6FSE1"/>
<organism evidence="3 4">
    <name type="scientific">Sphingobium jiangsuense</name>
    <dbReference type="NCBI Taxonomy" id="870476"/>
    <lineage>
        <taxon>Bacteria</taxon>
        <taxon>Pseudomonadati</taxon>
        <taxon>Pseudomonadota</taxon>
        <taxon>Alphaproteobacteria</taxon>
        <taxon>Sphingomonadales</taxon>
        <taxon>Sphingomonadaceae</taxon>
        <taxon>Sphingobium</taxon>
    </lineage>
</organism>
<accession>A0A7W6FSE1</accession>
<name>A0A7W6FSE1_9SPHN</name>
<feature type="compositionally biased region" description="Pro residues" evidence="1">
    <location>
        <begin position="87"/>
        <end position="96"/>
    </location>
</feature>
<evidence type="ECO:0008006" key="5">
    <source>
        <dbReference type="Google" id="ProtNLM"/>
    </source>
</evidence>
<feature type="signal peptide" evidence="2">
    <location>
        <begin position="1"/>
        <end position="29"/>
    </location>
</feature>